<dbReference type="GO" id="GO:0005576">
    <property type="term" value="C:extracellular region"/>
    <property type="evidence" value="ECO:0007669"/>
    <property type="project" value="InterPro"/>
</dbReference>
<feature type="domain" description="Chitin-binding type-2" evidence="7">
    <location>
        <begin position="206"/>
        <end position="271"/>
    </location>
</feature>
<reference evidence="8" key="2">
    <citation type="journal article" date="2015" name="Gigascience">
        <title>Reconstructing a comprehensive transcriptome assembly of a white-pupal translocated strain of the pest fruit fly Bactrocera cucurbitae.</title>
        <authorList>
            <person name="Sim S.B."/>
            <person name="Calla B."/>
            <person name="Hall B."/>
            <person name="DeRego T."/>
            <person name="Geib S.M."/>
        </authorList>
    </citation>
    <scope>NUCLEOTIDE SEQUENCE</scope>
</reference>
<dbReference type="GeneID" id="105210544"/>
<proteinExistence type="predicted"/>
<dbReference type="SUPFAM" id="SSF57625">
    <property type="entry name" value="Invertebrate chitin-binding proteins"/>
    <property type="match status" value="5"/>
</dbReference>
<dbReference type="SMART" id="SM00494">
    <property type="entry name" value="ChtBD2"/>
    <property type="match status" value="5"/>
</dbReference>
<dbReference type="Pfam" id="PF01607">
    <property type="entry name" value="CBM_14"/>
    <property type="match status" value="5"/>
</dbReference>
<evidence type="ECO:0000256" key="6">
    <source>
        <dbReference type="SAM" id="SignalP"/>
    </source>
</evidence>
<evidence type="ECO:0000259" key="7">
    <source>
        <dbReference type="PROSITE" id="PS50940"/>
    </source>
</evidence>
<sequence length="342" mass="38885">MLKKSLLLLSLIFCYLHDYGLCVTTLPDPTELCGFFKDGIRLRKPGSCTEYIHCSNSTGVIYSCPSPQKFDRKAQRCVLESNLSDVDDYCRNRCLNINDKWVTDPATCKGYFYCKNGQPIQGYCTNGYYFNEAKSMCDFENVKLCNIVPEICDLVPDGTKYRSSTNCNSYYICNNGKSQSKTCPNYYNLQTESCVKNLPDYPCVPKFKCSSSISGTKRKGFFTDGISCRGYFLCRDFGKEEDLEPLFLQCPVGKLFDGKTQSCTEPYESDCKFDRCQGQGDRLVQTNDDNCRSYITCRNGEKINTKRCSGDKFFDEKLQACVYTIISYKSCDGINTCEHCKP</sequence>
<feature type="signal peptide" evidence="6">
    <location>
        <begin position="1"/>
        <end position="22"/>
    </location>
</feature>
<feature type="domain" description="Chitin-binding type-2" evidence="7">
    <location>
        <begin position="91"/>
        <end position="147"/>
    </location>
</feature>
<keyword evidence="5" id="KW-0325">Glycoprotein</keyword>
<feature type="domain" description="Chitin-binding type-2" evidence="7">
    <location>
        <begin position="273"/>
        <end position="333"/>
    </location>
</feature>
<keyword evidence="3" id="KW-0677">Repeat</keyword>
<feature type="domain" description="Chitin-binding type-2" evidence="7">
    <location>
        <begin position="149"/>
        <end position="205"/>
    </location>
</feature>
<dbReference type="AlphaFoldDB" id="A0A0A1WQI9"/>
<keyword evidence="2 6" id="KW-0732">Signal</keyword>
<gene>
    <name evidence="8" type="primary">PE48_0</name>
    <name evidence="8" type="ORF">g.2684</name>
</gene>
<dbReference type="EMBL" id="GBXI01013155">
    <property type="protein sequence ID" value="JAD01137.1"/>
    <property type="molecule type" value="Transcribed_RNA"/>
</dbReference>
<feature type="domain" description="Chitin-binding type-2" evidence="7">
    <location>
        <begin position="30"/>
        <end position="90"/>
    </location>
</feature>
<dbReference type="PANTHER" id="PTHR23301">
    <property type="entry name" value="CHITIN BINDING PERITROPHIN-A"/>
    <property type="match status" value="1"/>
</dbReference>
<dbReference type="PANTHER" id="PTHR23301:SF106">
    <property type="entry name" value="CHITIN-BINDING TYPE-2 DOMAIN-CONTAINING PROTEIN-RELATED"/>
    <property type="match status" value="1"/>
</dbReference>
<evidence type="ECO:0000256" key="5">
    <source>
        <dbReference type="ARBA" id="ARBA00023180"/>
    </source>
</evidence>
<dbReference type="OrthoDB" id="6020543at2759"/>
<evidence type="ECO:0000313" key="8">
    <source>
        <dbReference type="EMBL" id="JAD01137.1"/>
    </source>
</evidence>
<dbReference type="InterPro" id="IPR051940">
    <property type="entry name" value="Chitin_bind-dev_reg"/>
</dbReference>
<dbReference type="GO" id="GO:0008061">
    <property type="term" value="F:chitin binding"/>
    <property type="evidence" value="ECO:0007669"/>
    <property type="project" value="UniProtKB-KW"/>
</dbReference>
<keyword evidence="4" id="KW-1015">Disulfide bond</keyword>
<evidence type="ECO:0000256" key="4">
    <source>
        <dbReference type="ARBA" id="ARBA00023157"/>
    </source>
</evidence>
<keyword evidence="1" id="KW-0147">Chitin-binding</keyword>
<feature type="chain" id="PRO_5001982791" evidence="6">
    <location>
        <begin position="23"/>
        <end position="342"/>
    </location>
</feature>
<organism evidence="8">
    <name type="scientific">Zeugodacus cucurbitae</name>
    <name type="common">Melon fruit fly</name>
    <name type="synonym">Bactrocera cucurbitae</name>
    <dbReference type="NCBI Taxonomy" id="28588"/>
    <lineage>
        <taxon>Eukaryota</taxon>
        <taxon>Metazoa</taxon>
        <taxon>Ecdysozoa</taxon>
        <taxon>Arthropoda</taxon>
        <taxon>Hexapoda</taxon>
        <taxon>Insecta</taxon>
        <taxon>Pterygota</taxon>
        <taxon>Neoptera</taxon>
        <taxon>Endopterygota</taxon>
        <taxon>Diptera</taxon>
        <taxon>Brachycera</taxon>
        <taxon>Muscomorpha</taxon>
        <taxon>Tephritoidea</taxon>
        <taxon>Tephritidae</taxon>
        <taxon>Zeugodacus</taxon>
        <taxon>Zeugodacus</taxon>
    </lineage>
</organism>
<evidence type="ECO:0000256" key="2">
    <source>
        <dbReference type="ARBA" id="ARBA00022729"/>
    </source>
</evidence>
<dbReference type="Gene3D" id="2.170.140.10">
    <property type="entry name" value="Chitin binding domain"/>
    <property type="match status" value="3"/>
</dbReference>
<reference evidence="8" key="1">
    <citation type="submission" date="2014-11" db="EMBL/GenBank/DDBJ databases">
        <authorList>
            <person name="Geib S."/>
        </authorList>
    </citation>
    <scope>NUCLEOTIDE SEQUENCE</scope>
</reference>
<evidence type="ECO:0000256" key="1">
    <source>
        <dbReference type="ARBA" id="ARBA00022669"/>
    </source>
</evidence>
<dbReference type="InterPro" id="IPR002557">
    <property type="entry name" value="Chitin-bd_dom"/>
</dbReference>
<evidence type="ECO:0000256" key="3">
    <source>
        <dbReference type="ARBA" id="ARBA00022737"/>
    </source>
</evidence>
<name>A0A0A1WQI9_ZEUCU</name>
<dbReference type="InterPro" id="IPR036508">
    <property type="entry name" value="Chitin-bd_dom_sf"/>
</dbReference>
<dbReference type="PROSITE" id="PS50940">
    <property type="entry name" value="CHIT_BIND_II"/>
    <property type="match status" value="5"/>
</dbReference>
<accession>A0A0A1WQI9</accession>
<protein>
    <submittedName>
        <fullName evidence="8">Peritrophin-48</fullName>
    </submittedName>
</protein>